<keyword evidence="12" id="KW-1185">Reference proteome</keyword>
<feature type="domain" description="CheB-type methylesterase" evidence="9">
    <location>
        <begin position="16"/>
        <end position="203"/>
    </location>
</feature>
<dbReference type="InterPro" id="IPR036097">
    <property type="entry name" value="HisK_dim/P_sf"/>
</dbReference>
<dbReference type="SUPFAM" id="SSF55874">
    <property type="entry name" value="ATPase domain of HSP90 chaperone/DNA topoisomerase II/histidine kinase"/>
    <property type="match status" value="1"/>
</dbReference>
<dbReference type="GO" id="GO:0008983">
    <property type="term" value="F:protein-glutamate O-methyltransferase activity"/>
    <property type="evidence" value="ECO:0007669"/>
    <property type="project" value="UniProtKB-EC"/>
</dbReference>
<dbReference type="InterPro" id="IPR029063">
    <property type="entry name" value="SAM-dependent_MTases_sf"/>
</dbReference>
<dbReference type="InterPro" id="IPR000673">
    <property type="entry name" value="Sig_transdc_resp-reg_Me-estase"/>
</dbReference>
<dbReference type="SUPFAM" id="SSF47757">
    <property type="entry name" value="Chemotaxis receptor methyltransferase CheR, N-terminal domain"/>
    <property type="match status" value="1"/>
</dbReference>
<feature type="active site" evidence="6">
    <location>
        <position position="28"/>
    </location>
</feature>
<dbReference type="InterPro" id="IPR035909">
    <property type="entry name" value="CheB_C"/>
</dbReference>
<comment type="caution">
    <text evidence="11">The sequence shown here is derived from an EMBL/GenBank/DDBJ whole genome shotgun (WGS) entry which is preliminary data.</text>
</comment>
<evidence type="ECO:0000256" key="6">
    <source>
        <dbReference type="PROSITE-ProRule" id="PRU00050"/>
    </source>
</evidence>
<dbReference type="InterPro" id="IPR050903">
    <property type="entry name" value="Bact_Chemotaxis_MeTrfase"/>
</dbReference>
<evidence type="ECO:0000313" key="11">
    <source>
        <dbReference type="EMBL" id="KEO71695.1"/>
    </source>
</evidence>
<dbReference type="SMART" id="SM00138">
    <property type="entry name" value="MeTrc"/>
    <property type="match status" value="1"/>
</dbReference>
<sequence>MEPKLDNNRSTEASHLQAEKFIIGIGASAGGMEAIHELFDYTPTDAVSYVIVQHLSPDHKSFMKELLIKHSKLKIHVAENGMEVKSNCVYVLPEGKNMTISKGNLILKDRPGSTPNSAIDIFFNALAEDLGNKSIGIVLSGNGADGTKGIEAIKKEGGMVIVQDPASTDYKDMPKNAIASGYYDHILAPKLIPLQIVKYIKQKTLAGSLSLPLSDINEAALSKIHGLIKNSTPLDFSEYKQPTIIRRITRRMLARDVENIGDYIEILKSSPEEIEILSNDFLISVTTFFRNREAFEVISKKVIPDLVEQKLRVDILKLWVIGCATGEEAYSLAILIKEYLIEVKKDMEVKIFASDIDQEALNKASKGCYPESISKDVSEKRLNLFFTKEGHEYKVKDAIRKMVIFAKQDIIHQPPYGKIDLISCRNLMIYFNPTLQKKIFATINYCLNAEGYLFLGPSEGIGDLKKVFIEIDKKWNIYKNTEENREAPFYAFDPKRLKIKKHSYTSRTLKSRKINLTEKLPTLLHLSTLEETAYSAGVGVDENFQVTLSFGNIEKFLLPRLFNNQLLELLPNELAIATGSSIKKATRENINVRLNDITFMSDDQVRSVNILVKPLMEEDKTGQRMVFIYFAEGEAKNNSRGKGETFDLEKYAESYVKELEQELAETKQRLQEAYESIEESQHDIQSYNEELLSGNEEMQSYNEELQSMNEELNTVNQEYQTKIKELAELNDDLDNYFKSTHITQIYVDQNIILKKYNPITVKQINIKESDVGRPLADISTNIIFSTLIEDIKYVIDNQVGREKDIETTDGRWYSMMIVPYIRSQDNKANGAILTFNDITEMKRTNFIIQEANRKLLEINKEHDTFIYAASHDLRAPLNNMEGLLDHIRDSGDLEEVKTYTVPLIESVIRLKDTIAELSKIAWIDQEIEMYEKVNLLQLLKEVKLSINDSLVKSGAKIWVDLKEPSVYYSKKNLRSIFLNLLSNAVKYRSADRELSIVIKSKRVDHTFVLSFEDNGIGIKEDKIEELFSKFKRVHDDKINVEGSGLGLYLIKKIITNTGGSIGVESSYNHGTIFTITLAETLQNP</sequence>
<feature type="coiled-coil region" evidence="7">
    <location>
        <begin position="649"/>
        <end position="736"/>
    </location>
</feature>
<dbReference type="InterPro" id="IPR003594">
    <property type="entry name" value="HATPase_dom"/>
</dbReference>
<evidence type="ECO:0000256" key="7">
    <source>
        <dbReference type="SAM" id="Coils"/>
    </source>
</evidence>
<dbReference type="Pfam" id="PF01739">
    <property type="entry name" value="CheR"/>
    <property type="match status" value="1"/>
</dbReference>
<dbReference type="Gene3D" id="3.30.450.20">
    <property type="entry name" value="PAS domain"/>
    <property type="match status" value="1"/>
</dbReference>
<feature type="active site" evidence="6">
    <location>
        <position position="54"/>
    </location>
</feature>
<organism evidence="11 12">
    <name type="scientific">Anditalea andensis</name>
    <dbReference type="NCBI Taxonomy" id="1048983"/>
    <lineage>
        <taxon>Bacteria</taxon>
        <taxon>Pseudomonadati</taxon>
        <taxon>Bacteroidota</taxon>
        <taxon>Cytophagia</taxon>
        <taxon>Cytophagales</taxon>
        <taxon>Cytophagaceae</taxon>
        <taxon>Anditalea</taxon>
    </lineage>
</organism>
<dbReference type="SMART" id="SM00388">
    <property type="entry name" value="HisKA"/>
    <property type="match status" value="1"/>
</dbReference>
<evidence type="ECO:0000256" key="3">
    <source>
        <dbReference type="ARBA" id="ARBA00022603"/>
    </source>
</evidence>
<dbReference type="Gene3D" id="1.10.155.10">
    <property type="entry name" value="Chemotaxis receptor methyltransferase CheR, N-terminal domain"/>
    <property type="match status" value="1"/>
</dbReference>
<dbReference type="PROSITE" id="PS50109">
    <property type="entry name" value="HIS_KIN"/>
    <property type="match status" value="1"/>
</dbReference>
<dbReference type="PANTHER" id="PTHR24422">
    <property type="entry name" value="CHEMOTAXIS PROTEIN METHYLTRANSFERASE"/>
    <property type="match status" value="1"/>
</dbReference>
<dbReference type="InterPro" id="IPR036804">
    <property type="entry name" value="CheR_N_sf"/>
</dbReference>
<evidence type="ECO:0000259" key="8">
    <source>
        <dbReference type="PROSITE" id="PS50109"/>
    </source>
</evidence>
<keyword evidence="4" id="KW-0808">Transferase</keyword>
<accession>A0A074KTX0</accession>
<dbReference type="GO" id="GO:0000155">
    <property type="term" value="F:phosphorelay sensor kinase activity"/>
    <property type="evidence" value="ECO:0007669"/>
    <property type="project" value="InterPro"/>
</dbReference>
<dbReference type="RefSeq" id="WP_051720347.1">
    <property type="nucleotide sequence ID" value="NZ_JMIH01000041.1"/>
</dbReference>
<dbReference type="Pfam" id="PF03705">
    <property type="entry name" value="CheR_N"/>
    <property type="match status" value="1"/>
</dbReference>
<evidence type="ECO:0000256" key="5">
    <source>
        <dbReference type="ARBA" id="ARBA00022691"/>
    </source>
</evidence>
<dbReference type="InterPro" id="IPR003661">
    <property type="entry name" value="HisK_dim/P_dom"/>
</dbReference>
<dbReference type="SMART" id="SM00387">
    <property type="entry name" value="HATPase_c"/>
    <property type="match status" value="1"/>
</dbReference>
<keyword evidence="6" id="KW-0145">Chemotaxis</keyword>
<dbReference type="InterPro" id="IPR005467">
    <property type="entry name" value="His_kinase_dom"/>
</dbReference>
<dbReference type="PANTHER" id="PTHR24422:SF27">
    <property type="entry name" value="PROTEIN-GLUTAMATE O-METHYLTRANSFERASE"/>
    <property type="match status" value="1"/>
</dbReference>
<dbReference type="GO" id="GO:0005737">
    <property type="term" value="C:cytoplasm"/>
    <property type="evidence" value="ECO:0007669"/>
    <property type="project" value="InterPro"/>
</dbReference>
<protein>
    <recommendedName>
        <fullName evidence="13">Chemotaxis protein CheR</fullName>
    </recommendedName>
</protein>
<dbReference type="STRING" id="1048983.EL17_23350"/>
<dbReference type="GO" id="GO:0032259">
    <property type="term" value="P:methylation"/>
    <property type="evidence" value="ECO:0007669"/>
    <property type="project" value="UniProtKB-KW"/>
</dbReference>
<keyword evidence="3" id="KW-0489">Methyltransferase</keyword>
<dbReference type="Pfam" id="PF02518">
    <property type="entry name" value="HATPase_c"/>
    <property type="match status" value="1"/>
</dbReference>
<evidence type="ECO:0000259" key="10">
    <source>
        <dbReference type="PROSITE" id="PS50123"/>
    </source>
</evidence>
<dbReference type="CDD" id="cd00082">
    <property type="entry name" value="HisKA"/>
    <property type="match status" value="1"/>
</dbReference>
<proteinExistence type="predicted"/>
<dbReference type="Pfam" id="PF00512">
    <property type="entry name" value="HisKA"/>
    <property type="match status" value="1"/>
</dbReference>
<gene>
    <name evidence="11" type="ORF">EL17_23350</name>
</gene>
<dbReference type="GO" id="GO:0008984">
    <property type="term" value="F:protein-glutamate methylesterase activity"/>
    <property type="evidence" value="ECO:0007669"/>
    <property type="project" value="InterPro"/>
</dbReference>
<dbReference type="InterPro" id="IPR022642">
    <property type="entry name" value="CheR_C"/>
</dbReference>
<evidence type="ECO:0000313" key="12">
    <source>
        <dbReference type="Proteomes" id="UP000027821"/>
    </source>
</evidence>
<dbReference type="PRINTS" id="PR00996">
    <property type="entry name" value="CHERMTFRASE"/>
</dbReference>
<evidence type="ECO:0000256" key="2">
    <source>
        <dbReference type="ARBA" id="ARBA00001541"/>
    </source>
</evidence>
<dbReference type="SUPFAM" id="SSF52738">
    <property type="entry name" value="Methylesterase CheB, C-terminal domain"/>
    <property type="match status" value="1"/>
</dbReference>
<dbReference type="eggNOG" id="COG1352">
    <property type="taxonomic scope" value="Bacteria"/>
</dbReference>
<dbReference type="InterPro" id="IPR022641">
    <property type="entry name" value="CheR_N"/>
</dbReference>
<dbReference type="Proteomes" id="UP000027821">
    <property type="component" value="Unassembled WGS sequence"/>
</dbReference>
<dbReference type="SUPFAM" id="SSF53335">
    <property type="entry name" value="S-adenosyl-L-methionine-dependent methyltransferases"/>
    <property type="match status" value="1"/>
</dbReference>
<evidence type="ECO:0000256" key="4">
    <source>
        <dbReference type="ARBA" id="ARBA00022679"/>
    </source>
</evidence>
<dbReference type="eggNOG" id="COG2201">
    <property type="taxonomic scope" value="Bacteria"/>
</dbReference>
<feature type="domain" description="Histidine kinase" evidence="8">
    <location>
        <begin position="868"/>
        <end position="1081"/>
    </location>
</feature>
<feature type="active site" evidence="6">
    <location>
        <position position="145"/>
    </location>
</feature>
<comment type="catalytic activity">
    <reaction evidence="1">
        <text>ATP + protein L-histidine = ADP + protein N-phospho-L-histidine.</text>
        <dbReference type="EC" id="2.7.13.3"/>
    </reaction>
</comment>
<dbReference type="Gene3D" id="3.40.50.180">
    <property type="entry name" value="Methylesterase CheB, C-terminal domain"/>
    <property type="match status" value="1"/>
</dbReference>
<evidence type="ECO:0008006" key="13">
    <source>
        <dbReference type="Google" id="ProtNLM"/>
    </source>
</evidence>
<keyword evidence="7" id="KW-0175">Coiled coil</keyword>
<keyword evidence="6" id="KW-0378">Hydrolase</keyword>
<name>A0A074KTX0_9BACT</name>
<dbReference type="GO" id="GO:0000156">
    <property type="term" value="F:phosphorelay response regulator activity"/>
    <property type="evidence" value="ECO:0007669"/>
    <property type="project" value="InterPro"/>
</dbReference>
<dbReference type="Gene3D" id="3.40.50.150">
    <property type="entry name" value="Vaccinia Virus protein VP39"/>
    <property type="match status" value="1"/>
</dbReference>
<dbReference type="Gene3D" id="1.10.287.130">
    <property type="match status" value="1"/>
</dbReference>
<dbReference type="GO" id="GO:0006935">
    <property type="term" value="P:chemotaxis"/>
    <property type="evidence" value="ECO:0007669"/>
    <property type="project" value="UniProtKB-UniRule"/>
</dbReference>
<dbReference type="CDD" id="cd16434">
    <property type="entry name" value="CheB-CheR_fusion"/>
    <property type="match status" value="1"/>
</dbReference>
<dbReference type="PROSITE" id="PS50122">
    <property type="entry name" value="CHEB"/>
    <property type="match status" value="1"/>
</dbReference>
<evidence type="ECO:0000256" key="1">
    <source>
        <dbReference type="ARBA" id="ARBA00000085"/>
    </source>
</evidence>
<dbReference type="Pfam" id="PF01339">
    <property type="entry name" value="CheB_methylest"/>
    <property type="match status" value="1"/>
</dbReference>
<dbReference type="SUPFAM" id="SSF47384">
    <property type="entry name" value="Homodimeric domain of signal transducing histidine kinase"/>
    <property type="match status" value="1"/>
</dbReference>
<evidence type="ECO:0000259" key="9">
    <source>
        <dbReference type="PROSITE" id="PS50122"/>
    </source>
</evidence>
<comment type="catalytic activity">
    <reaction evidence="2">
        <text>L-glutamyl-[protein] + S-adenosyl-L-methionine = [protein]-L-glutamate 5-O-methyl ester + S-adenosyl-L-homocysteine</text>
        <dbReference type="Rhea" id="RHEA:24452"/>
        <dbReference type="Rhea" id="RHEA-COMP:10208"/>
        <dbReference type="Rhea" id="RHEA-COMP:10311"/>
        <dbReference type="ChEBI" id="CHEBI:29973"/>
        <dbReference type="ChEBI" id="CHEBI:57856"/>
        <dbReference type="ChEBI" id="CHEBI:59789"/>
        <dbReference type="ChEBI" id="CHEBI:82795"/>
        <dbReference type="EC" id="2.1.1.80"/>
    </reaction>
</comment>
<dbReference type="OrthoDB" id="9816309at2"/>
<reference evidence="11 12" key="1">
    <citation type="submission" date="2014-04" db="EMBL/GenBank/DDBJ databases">
        <title>Characterization and application of a salt tolerant electro-active bacterium.</title>
        <authorList>
            <person name="Yang L."/>
            <person name="Wei S."/>
            <person name="Tay Q.X.M."/>
        </authorList>
    </citation>
    <scope>NUCLEOTIDE SEQUENCE [LARGE SCALE GENOMIC DNA]</scope>
    <source>
        <strain evidence="11 12">LY1</strain>
    </source>
</reference>
<dbReference type="AlphaFoldDB" id="A0A074KTX0"/>
<keyword evidence="5" id="KW-0949">S-adenosyl-L-methionine</keyword>
<dbReference type="Pfam" id="PF13596">
    <property type="entry name" value="PAS_10"/>
    <property type="match status" value="1"/>
</dbReference>
<dbReference type="eggNOG" id="COG4251">
    <property type="taxonomic scope" value="Bacteria"/>
</dbReference>
<dbReference type="EMBL" id="JMIH01000041">
    <property type="protein sequence ID" value="KEO71695.1"/>
    <property type="molecule type" value="Genomic_DNA"/>
</dbReference>
<dbReference type="SUPFAM" id="SSF57997">
    <property type="entry name" value="Tropomyosin"/>
    <property type="match status" value="1"/>
</dbReference>
<feature type="domain" description="CheR-type methyltransferase" evidence="10">
    <location>
        <begin position="216"/>
        <end position="461"/>
    </location>
</feature>
<dbReference type="InterPro" id="IPR036890">
    <property type="entry name" value="HATPase_C_sf"/>
</dbReference>
<dbReference type="Gene3D" id="3.30.565.10">
    <property type="entry name" value="Histidine kinase-like ATPase, C-terminal domain"/>
    <property type="match status" value="1"/>
</dbReference>
<dbReference type="InterPro" id="IPR000780">
    <property type="entry name" value="CheR_MeTrfase"/>
</dbReference>
<dbReference type="PROSITE" id="PS50123">
    <property type="entry name" value="CHER"/>
    <property type="match status" value="1"/>
</dbReference>